<dbReference type="InterPro" id="IPR039426">
    <property type="entry name" value="TonB-dep_rcpt-like"/>
</dbReference>
<keyword evidence="6" id="KW-0408">Iron</keyword>
<feature type="domain" description="TonB-dependent receptor plug" evidence="16">
    <location>
        <begin position="54"/>
        <end position="156"/>
    </location>
</feature>
<evidence type="ECO:0000313" key="18">
    <source>
        <dbReference type="Proteomes" id="UP000027604"/>
    </source>
</evidence>
<gene>
    <name evidence="17" type="ORF">GJA_677</name>
</gene>
<dbReference type="Pfam" id="PF07715">
    <property type="entry name" value="Plug"/>
    <property type="match status" value="1"/>
</dbReference>
<dbReference type="PANTHER" id="PTHR32552:SF81">
    <property type="entry name" value="TONB-DEPENDENT OUTER MEMBRANE RECEPTOR"/>
    <property type="match status" value="1"/>
</dbReference>
<keyword evidence="9 11" id="KW-0472">Membrane</keyword>
<name>W0V0D8_9BURK</name>
<evidence type="ECO:0000256" key="11">
    <source>
        <dbReference type="PROSITE-ProRule" id="PRU01360"/>
    </source>
</evidence>
<feature type="domain" description="TonB-dependent receptor-like beta-barrel" evidence="15">
    <location>
        <begin position="248"/>
        <end position="690"/>
    </location>
</feature>
<comment type="subcellular location">
    <subcellularLocation>
        <location evidence="1 11">Cell outer membrane</location>
        <topology evidence="1 11">Multi-pass membrane protein</topology>
    </subcellularLocation>
</comment>
<keyword evidence="2 11" id="KW-0813">Transport</keyword>
<keyword evidence="3 11" id="KW-1134">Transmembrane beta strand</keyword>
<dbReference type="RefSeq" id="WP_038488734.1">
    <property type="nucleotide sequence ID" value="NZ_BCTH01000047.1"/>
</dbReference>
<feature type="signal peptide" evidence="14">
    <location>
        <begin position="1"/>
        <end position="21"/>
    </location>
</feature>
<evidence type="ECO:0000256" key="2">
    <source>
        <dbReference type="ARBA" id="ARBA00022448"/>
    </source>
</evidence>
<dbReference type="Pfam" id="PF00593">
    <property type="entry name" value="TonB_dep_Rec_b-barrel"/>
    <property type="match status" value="1"/>
</dbReference>
<sequence>MRIKLMVLGLASVIASWQVHADEMAVAPDAAAEPAAAAERVVISGDKLKRTEIDSSASVGARNRRQIAESGNTTLENVAAQMANVGTASGLSIRGINSYGPAGGGGGRTITLVVDGVTQDGYGQDISGLSVWDADRVEVLRGPQSTNQGRNSLAGAVVLKTRDPSDTPDFSYRVSAGNQNARRIAVAGGGAIVDQVLAGRISLEQRKRDGDVYDPSRADQRYNHDDGHTLRAKLRVTPIGDRYQALVTLVDDKQQLGSPGVEPVTRPAEARQNLSNEPRNSTNHTRSAALEQTFKLGGADITLLTTYSHNRYTRVQDYDGTELNQGYRTGENIDRQFSQEARANFETTLFGNQLKGVAGVYYLNAHYSGDDVFTVPVSYVLGLIGQCRVQSACDAAYGAEFIKRGNLEADTTRTRAAFTELDYAIGRLTLTAGMRFDGERQTRVLTGSTSGTSPLATRIVGQLINGGVFAADGAQNLKTDNDVWLPKLGLRYALAPEWVAGLTAQRGYRTGGVDYSYQRGSHAYAPEFTKNYEASLKGMLDGGMVLTLNAYRVDWSDQQVDVGRNTLDTYIVNAGSSRLQGLEAELRGKVTPHLELFGALGVSASRFLDFKTPQGDYTGKEFSRSPRQTQSVGVNWTPGHWTLNATLEHAGGTYTRPENIDRNDGHTILGGKAAYTLSNGMSLFAFGSNLTNRTYITANRLESVTGRYLVNLGNARQVGFGLQGSI</sequence>
<keyword evidence="4" id="KW-0410">Iron transport</keyword>
<keyword evidence="8 12" id="KW-0798">TonB box</keyword>
<feature type="region of interest" description="Disordered" evidence="13">
    <location>
        <begin position="254"/>
        <end position="286"/>
    </location>
</feature>
<comment type="similarity">
    <text evidence="11 12">Belongs to the TonB-dependent receptor family.</text>
</comment>
<evidence type="ECO:0000313" key="17">
    <source>
        <dbReference type="EMBL" id="CDG81336.1"/>
    </source>
</evidence>
<dbReference type="HOGENOM" id="CLU_008287_15_2_4"/>
<keyword evidence="10 11" id="KW-0998">Cell outer membrane</keyword>
<evidence type="ECO:0000256" key="5">
    <source>
        <dbReference type="ARBA" id="ARBA00022692"/>
    </source>
</evidence>
<evidence type="ECO:0000256" key="8">
    <source>
        <dbReference type="ARBA" id="ARBA00023077"/>
    </source>
</evidence>
<protein>
    <submittedName>
        <fullName evidence="17">TonB-dependent Receptor Plug domain protein</fullName>
    </submittedName>
</protein>
<reference evidence="17" key="1">
    <citation type="journal article" date="2015" name="Genome Announc.">
        <title>Genome Sequence of Mushroom Soft-Rot Pathogen Janthinobacterium agaricidamnosum.</title>
        <authorList>
            <person name="Graupner K."/>
            <person name="Lackner G."/>
            <person name="Hertweck C."/>
        </authorList>
    </citation>
    <scope>NUCLEOTIDE SEQUENCE [LARGE SCALE GENOMIC DNA]</scope>
    <source>
        <strain evidence="17">DSM 9628</strain>
    </source>
</reference>
<proteinExistence type="inferred from homology"/>
<keyword evidence="17" id="KW-0675">Receptor</keyword>
<dbReference type="Gene3D" id="2.40.170.20">
    <property type="entry name" value="TonB-dependent receptor, beta-barrel domain"/>
    <property type="match status" value="1"/>
</dbReference>
<keyword evidence="7" id="KW-0406">Ion transport</keyword>
<organism evidence="17 18">
    <name type="scientific">Janthinobacterium agaricidamnosum NBRC 102515 = DSM 9628</name>
    <dbReference type="NCBI Taxonomy" id="1349767"/>
    <lineage>
        <taxon>Bacteria</taxon>
        <taxon>Pseudomonadati</taxon>
        <taxon>Pseudomonadota</taxon>
        <taxon>Betaproteobacteria</taxon>
        <taxon>Burkholderiales</taxon>
        <taxon>Oxalobacteraceae</taxon>
        <taxon>Janthinobacterium</taxon>
    </lineage>
</organism>
<evidence type="ECO:0000259" key="16">
    <source>
        <dbReference type="Pfam" id="PF07715"/>
    </source>
</evidence>
<feature type="compositionally biased region" description="Polar residues" evidence="13">
    <location>
        <begin position="272"/>
        <end position="286"/>
    </location>
</feature>
<dbReference type="InterPro" id="IPR036942">
    <property type="entry name" value="Beta-barrel_TonB_sf"/>
</dbReference>
<evidence type="ECO:0000256" key="4">
    <source>
        <dbReference type="ARBA" id="ARBA00022496"/>
    </source>
</evidence>
<dbReference type="KEGG" id="jag:GJA_677"/>
<dbReference type="EMBL" id="HG322949">
    <property type="protein sequence ID" value="CDG81336.1"/>
    <property type="molecule type" value="Genomic_DNA"/>
</dbReference>
<keyword evidence="18" id="KW-1185">Reference proteome</keyword>
<evidence type="ECO:0000256" key="10">
    <source>
        <dbReference type="ARBA" id="ARBA00023237"/>
    </source>
</evidence>
<dbReference type="eggNOG" id="COG4773">
    <property type="taxonomic scope" value="Bacteria"/>
</dbReference>
<keyword evidence="14" id="KW-0732">Signal</keyword>
<dbReference type="PROSITE" id="PS52016">
    <property type="entry name" value="TONB_DEPENDENT_REC_3"/>
    <property type="match status" value="1"/>
</dbReference>
<evidence type="ECO:0000256" key="3">
    <source>
        <dbReference type="ARBA" id="ARBA00022452"/>
    </source>
</evidence>
<keyword evidence="5 11" id="KW-0812">Transmembrane</keyword>
<evidence type="ECO:0000256" key="14">
    <source>
        <dbReference type="SAM" id="SignalP"/>
    </source>
</evidence>
<evidence type="ECO:0000256" key="6">
    <source>
        <dbReference type="ARBA" id="ARBA00023004"/>
    </source>
</evidence>
<dbReference type="Proteomes" id="UP000027604">
    <property type="component" value="Chromosome I"/>
</dbReference>
<evidence type="ECO:0000256" key="7">
    <source>
        <dbReference type="ARBA" id="ARBA00023065"/>
    </source>
</evidence>
<dbReference type="AlphaFoldDB" id="W0V0D8"/>
<dbReference type="InterPro" id="IPR012910">
    <property type="entry name" value="Plug_dom"/>
</dbReference>
<evidence type="ECO:0000256" key="12">
    <source>
        <dbReference type="RuleBase" id="RU003357"/>
    </source>
</evidence>
<feature type="chain" id="PRO_5004797468" evidence="14">
    <location>
        <begin position="22"/>
        <end position="726"/>
    </location>
</feature>
<accession>W0V0D8</accession>
<dbReference type="InterPro" id="IPR000531">
    <property type="entry name" value="Beta-barrel_TonB"/>
</dbReference>
<dbReference type="GO" id="GO:0006826">
    <property type="term" value="P:iron ion transport"/>
    <property type="evidence" value="ECO:0007669"/>
    <property type="project" value="UniProtKB-KW"/>
</dbReference>
<dbReference type="PANTHER" id="PTHR32552">
    <property type="entry name" value="FERRICHROME IRON RECEPTOR-RELATED"/>
    <property type="match status" value="1"/>
</dbReference>
<dbReference type="STRING" id="1349767.GJA_677"/>
<evidence type="ECO:0000256" key="13">
    <source>
        <dbReference type="SAM" id="MobiDB-lite"/>
    </source>
</evidence>
<evidence type="ECO:0000256" key="9">
    <source>
        <dbReference type="ARBA" id="ARBA00023136"/>
    </source>
</evidence>
<dbReference type="PATRIC" id="fig|1349767.4.peg.2389"/>
<evidence type="ECO:0000256" key="1">
    <source>
        <dbReference type="ARBA" id="ARBA00004571"/>
    </source>
</evidence>
<evidence type="ECO:0000259" key="15">
    <source>
        <dbReference type="Pfam" id="PF00593"/>
    </source>
</evidence>
<dbReference type="SUPFAM" id="SSF56935">
    <property type="entry name" value="Porins"/>
    <property type="match status" value="1"/>
</dbReference>
<dbReference type="OrthoDB" id="8538693at2"/>
<dbReference type="GO" id="GO:0009279">
    <property type="term" value="C:cell outer membrane"/>
    <property type="evidence" value="ECO:0007669"/>
    <property type="project" value="UniProtKB-SubCell"/>
</dbReference>